<dbReference type="RefSeq" id="WP_014261313.1">
    <property type="nucleotide sequence ID" value="NC_016629.1"/>
</dbReference>
<dbReference type="EC" id="2.4.99.28" evidence="19"/>
<dbReference type="Pfam" id="PF01098">
    <property type="entry name" value="FTSW_RODA_SPOVE"/>
    <property type="match status" value="1"/>
</dbReference>
<evidence type="ECO:0000256" key="20">
    <source>
        <dbReference type="ARBA" id="ARBA00049902"/>
    </source>
</evidence>
<evidence type="ECO:0000256" key="13">
    <source>
        <dbReference type="ARBA" id="ARBA00023316"/>
    </source>
</evidence>
<dbReference type="GO" id="GO:0071555">
    <property type="term" value="P:cell wall organization"/>
    <property type="evidence" value="ECO:0007669"/>
    <property type="project" value="UniProtKB-KW"/>
</dbReference>
<keyword evidence="12" id="KW-0131">Cell cycle</keyword>
<accession>F3YWX1</accession>
<comment type="subcellular location">
    <subcellularLocation>
        <location evidence="1">Cell membrane</location>
        <topology evidence="1">Multi-pass membrane protein</topology>
    </subcellularLocation>
</comment>
<keyword evidence="11 21" id="KW-0472">Membrane</keyword>
<evidence type="ECO:0000256" key="14">
    <source>
        <dbReference type="ARBA" id="ARBA00032370"/>
    </source>
</evidence>
<dbReference type="GO" id="GO:0009252">
    <property type="term" value="P:peptidoglycan biosynthetic process"/>
    <property type="evidence" value="ECO:0007669"/>
    <property type="project" value="UniProtKB-KW"/>
</dbReference>
<dbReference type="AlphaFoldDB" id="F3YWX1"/>
<feature type="transmembrane region" description="Helical" evidence="21">
    <location>
        <begin position="312"/>
        <end position="333"/>
    </location>
</feature>
<keyword evidence="4 22" id="KW-0132">Cell division</keyword>
<keyword evidence="10 21" id="KW-1133">Transmembrane helix</keyword>
<keyword evidence="9" id="KW-0573">Peptidoglycan synthesis</keyword>
<evidence type="ECO:0000256" key="3">
    <source>
        <dbReference type="ARBA" id="ARBA00022475"/>
    </source>
</evidence>
<keyword evidence="7 21" id="KW-0812">Transmembrane</keyword>
<dbReference type="KEGG" id="daf:Desaf_3409"/>
<evidence type="ECO:0000256" key="16">
    <source>
        <dbReference type="ARBA" id="ARBA00038053"/>
    </source>
</evidence>
<feature type="transmembrane region" description="Helical" evidence="21">
    <location>
        <begin position="143"/>
        <end position="164"/>
    </location>
</feature>
<keyword evidence="5" id="KW-0328">Glycosyltransferase</keyword>
<dbReference type="GO" id="GO:0015648">
    <property type="term" value="F:lipid-linked peptidoglycan transporter activity"/>
    <property type="evidence" value="ECO:0007669"/>
    <property type="project" value="TreeGrafter"/>
</dbReference>
<protein>
    <recommendedName>
        <fullName evidence="17">Probable peptidoglycan glycosyltransferase FtsW</fullName>
        <ecNumber evidence="19">2.4.99.28</ecNumber>
    </recommendedName>
    <alternativeName>
        <fullName evidence="18">Cell division protein FtsW</fullName>
    </alternativeName>
    <alternativeName>
        <fullName evidence="15">Cell wall polymerase</fullName>
    </alternativeName>
    <alternativeName>
        <fullName evidence="14">Peptidoglycan polymerase</fullName>
    </alternativeName>
</protein>
<dbReference type="GO" id="GO:0005886">
    <property type="term" value="C:plasma membrane"/>
    <property type="evidence" value="ECO:0007669"/>
    <property type="project" value="UniProtKB-SubCell"/>
</dbReference>
<evidence type="ECO:0000256" key="10">
    <source>
        <dbReference type="ARBA" id="ARBA00022989"/>
    </source>
</evidence>
<comment type="pathway">
    <text evidence="2">Cell wall biogenesis; peptidoglycan biosynthesis.</text>
</comment>
<dbReference type="InterPro" id="IPR013437">
    <property type="entry name" value="FtsW"/>
</dbReference>
<dbReference type="PANTHER" id="PTHR30474">
    <property type="entry name" value="CELL CYCLE PROTEIN"/>
    <property type="match status" value="1"/>
</dbReference>
<dbReference type="STRING" id="690850.Desaf_3409"/>
<feature type="transmembrane region" description="Helical" evidence="21">
    <location>
        <begin position="345"/>
        <end position="366"/>
    </location>
</feature>
<feature type="transmembrane region" description="Helical" evidence="21">
    <location>
        <begin position="170"/>
        <end position="187"/>
    </location>
</feature>
<evidence type="ECO:0000256" key="8">
    <source>
        <dbReference type="ARBA" id="ARBA00022960"/>
    </source>
</evidence>
<dbReference type="GO" id="GO:0008955">
    <property type="term" value="F:peptidoglycan glycosyltransferase activity"/>
    <property type="evidence" value="ECO:0007669"/>
    <property type="project" value="UniProtKB-EC"/>
</dbReference>
<evidence type="ECO:0000256" key="4">
    <source>
        <dbReference type="ARBA" id="ARBA00022618"/>
    </source>
</evidence>
<evidence type="ECO:0000256" key="15">
    <source>
        <dbReference type="ARBA" id="ARBA00033270"/>
    </source>
</evidence>
<dbReference type="EMBL" id="CP003221">
    <property type="protein sequence ID" value="EGJ51695.1"/>
    <property type="molecule type" value="Genomic_DNA"/>
</dbReference>
<organism evidence="22 23">
    <name type="scientific">Desulfocurvibacter africanus subsp. africanus str. Walvis Bay</name>
    <dbReference type="NCBI Taxonomy" id="690850"/>
    <lineage>
        <taxon>Bacteria</taxon>
        <taxon>Pseudomonadati</taxon>
        <taxon>Thermodesulfobacteriota</taxon>
        <taxon>Desulfovibrionia</taxon>
        <taxon>Desulfovibrionales</taxon>
        <taxon>Desulfovibrionaceae</taxon>
        <taxon>Desulfocurvibacter</taxon>
    </lineage>
</organism>
<evidence type="ECO:0000313" key="23">
    <source>
        <dbReference type="Proteomes" id="UP000007844"/>
    </source>
</evidence>
<reference evidence="22 23" key="1">
    <citation type="journal article" date="2011" name="J. Bacteriol.">
        <title>Genome sequence of the mercury-methylating and pleomorphic Desulfovibrio africanus Strain Walvis Bay.</title>
        <authorList>
            <person name="Brown S.D."/>
            <person name="Wall J.D."/>
            <person name="Kucken A.M."/>
            <person name="Gilmour C.C."/>
            <person name="Podar M."/>
            <person name="Brandt C.C."/>
            <person name="Teshima H."/>
            <person name="Detter J.C."/>
            <person name="Han C.S."/>
            <person name="Land M.L."/>
            <person name="Lucas S."/>
            <person name="Han J."/>
            <person name="Pennacchio L."/>
            <person name="Nolan M."/>
            <person name="Pitluck S."/>
            <person name="Woyke T."/>
            <person name="Goodwin L."/>
            <person name="Palumbo A.V."/>
            <person name="Elias D.A."/>
        </authorList>
    </citation>
    <scope>NUCLEOTIDE SEQUENCE [LARGE SCALE GENOMIC DNA]</scope>
    <source>
        <strain evidence="22 23">Walvis Bay</strain>
    </source>
</reference>
<keyword evidence="6" id="KW-0808">Transferase</keyword>
<feature type="transmembrane region" description="Helical" evidence="21">
    <location>
        <begin position="194"/>
        <end position="212"/>
    </location>
</feature>
<evidence type="ECO:0000256" key="5">
    <source>
        <dbReference type="ARBA" id="ARBA00022676"/>
    </source>
</evidence>
<dbReference type="GO" id="GO:0032153">
    <property type="term" value="C:cell division site"/>
    <property type="evidence" value="ECO:0007669"/>
    <property type="project" value="TreeGrafter"/>
</dbReference>
<gene>
    <name evidence="22" type="ORF">Desaf_3409</name>
</gene>
<dbReference type="eggNOG" id="COG0772">
    <property type="taxonomic scope" value="Bacteria"/>
</dbReference>
<feature type="transmembrane region" description="Helical" evidence="21">
    <location>
        <begin position="79"/>
        <end position="97"/>
    </location>
</feature>
<dbReference type="GO" id="GO:0051301">
    <property type="term" value="P:cell division"/>
    <property type="evidence" value="ECO:0007669"/>
    <property type="project" value="UniProtKB-KW"/>
</dbReference>
<dbReference type="InterPro" id="IPR001182">
    <property type="entry name" value="FtsW/RodA"/>
</dbReference>
<evidence type="ECO:0000256" key="17">
    <source>
        <dbReference type="ARBA" id="ARBA00041185"/>
    </source>
</evidence>
<comment type="catalytic activity">
    <reaction evidence="20">
        <text>[GlcNAc-(1-&gt;4)-Mur2Ac(oyl-L-Ala-gamma-D-Glu-L-Lys-D-Ala-D-Ala)](n)-di-trans,octa-cis-undecaprenyl diphosphate + beta-D-GlcNAc-(1-&gt;4)-Mur2Ac(oyl-L-Ala-gamma-D-Glu-L-Lys-D-Ala-D-Ala)-di-trans,octa-cis-undecaprenyl diphosphate = [GlcNAc-(1-&gt;4)-Mur2Ac(oyl-L-Ala-gamma-D-Glu-L-Lys-D-Ala-D-Ala)](n+1)-di-trans,octa-cis-undecaprenyl diphosphate + di-trans,octa-cis-undecaprenyl diphosphate + H(+)</text>
        <dbReference type="Rhea" id="RHEA:23708"/>
        <dbReference type="Rhea" id="RHEA-COMP:9602"/>
        <dbReference type="Rhea" id="RHEA-COMP:9603"/>
        <dbReference type="ChEBI" id="CHEBI:15378"/>
        <dbReference type="ChEBI" id="CHEBI:58405"/>
        <dbReference type="ChEBI" id="CHEBI:60033"/>
        <dbReference type="ChEBI" id="CHEBI:78435"/>
        <dbReference type="EC" id="2.4.99.28"/>
    </reaction>
</comment>
<evidence type="ECO:0000256" key="12">
    <source>
        <dbReference type="ARBA" id="ARBA00023306"/>
    </source>
</evidence>
<sequence precursor="true">MNERKAERMERRGFDYLLLAAALVLLGLGLVMVLSASGVMAEKYMGNKYHFFIRQAGFSVAGLFIMTIAWVFPRERLYSLSYLWIVGAIFLLALALWSPLRHEANGAFRWLRLGSFVMQPLELAKLALVVYLANFYSAKQDLLGRFSVAMVPPLLVTGILAGLLLMQPDFGGASFLFLLMLLMALSGGVRLTHLGAVGIAAACAAVVLVSQSPNRMRRVFAFVDPFVDPLDTGYQLVQSLYALGSGHIFGVGLGAGKQKLFFLPEAHNDFLVAVIGEELGFIGVSALFLLVGVLLWRGFVIAWSRSDLRDRLFAFGLTSVLGLGFVLNMAVVLGAAPPKGVPMPFLSYGGSNLVVSFATLGLLLNLSRNEG</sequence>
<evidence type="ECO:0000256" key="9">
    <source>
        <dbReference type="ARBA" id="ARBA00022984"/>
    </source>
</evidence>
<evidence type="ECO:0000256" key="2">
    <source>
        <dbReference type="ARBA" id="ARBA00004752"/>
    </source>
</evidence>
<dbReference type="Proteomes" id="UP000007844">
    <property type="component" value="Chromosome"/>
</dbReference>
<evidence type="ECO:0000256" key="1">
    <source>
        <dbReference type="ARBA" id="ARBA00004651"/>
    </source>
</evidence>
<keyword evidence="13" id="KW-0961">Cell wall biogenesis/degradation</keyword>
<proteinExistence type="inferred from homology"/>
<evidence type="ECO:0000256" key="6">
    <source>
        <dbReference type="ARBA" id="ARBA00022679"/>
    </source>
</evidence>
<evidence type="ECO:0000256" key="11">
    <source>
        <dbReference type="ARBA" id="ARBA00023136"/>
    </source>
</evidence>
<evidence type="ECO:0000313" key="22">
    <source>
        <dbReference type="EMBL" id="EGJ51695.1"/>
    </source>
</evidence>
<dbReference type="HOGENOM" id="CLU_029243_0_1_7"/>
<keyword evidence="8" id="KW-0133">Cell shape</keyword>
<dbReference type="GO" id="GO:0008360">
    <property type="term" value="P:regulation of cell shape"/>
    <property type="evidence" value="ECO:0007669"/>
    <property type="project" value="UniProtKB-KW"/>
</dbReference>
<feature type="transmembrane region" description="Helical" evidence="21">
    <location>
        <begin position="51"/>
        <end position="72"/>
    </location>
</feature>
<comment type="similarity">
    <text evidence="16">Belongs to the SEDS family. FtsW subfamily.</text>
</comment>
<evidence type="ECO:0000256" key="18">
    <source>
        <dbReference type="ARBA" id="ARBA00041418"/>
    </source>
</evidence>
<name>F3YWX1_DESAF</name>
<dbReference type="NCBIfam" id="TIGR02614">
    <property type="entry name" value="ftsW"/>
    <property type="match status" value="1"/>
</dbReference>
<keyword evidence="3" id="KW-1003">Cell membrane</keyword>
<evidence type="ECO:0000256" key="7">
    <source>
        <dbReference type="ARBA" id="ARBA00022692"/>
    </source>
</evidence>
<evidence type="ECO:0000256" key="21">
    <source>
        <dbReference type="SAM" id="Phobius"/>
    </source>
</evidence>
<keyword evidence="23" id="KW-1185">Reference proteome</keyword>
<feature type="transmembrane region" description="Helical" evidence="21">
    <location>
        <begin position="117"/>
        <end position="136"/>
    </location>
</feature>
<dbReference type="PANTHER" id="PTHR30474:SF2">
    <property type="entry name" value="PEPTIDOGLYCAN GLYCOSYLTRANSFERASE FTSW-RELATED"/>
    <property type="match status" value="1"/>
</dbReference>
<evidence type="ECO:0000256" key="19">
    <source>
        <dbReference type="ARBA" id="ARBA00044770"/>
    </source>
</evidence>
<feature type="transmembrane region" description="Helical" evidence="21">
    <location>
        <begin position="279"/>
        <end position="300"/>
    </location>
</feature>